<organism evidence="2 3">
    <name type="scientific">Candidatus Eisenbergiella stercorigallinarum</name>
    <dbReference type="NCBI Taxonomy" id="2838557"/>
    <lineage>
        <taxon>Bacteria</taxon>
        <taxon>Bacillati</taxon>
        <taxon>Bacillota</taxon>
        <taxon>Clostridia</taxon>
        <taxon>Lachnospirales</taxon>
        <taxon>Lachnospiraceae</taxon>
        <taxon>Eisenbergiella</taxon>
    </lineage>
</organism>
<evidence type="ECO:0000313" key="3">
    <source>
        <dbReference type="Proteomes" id="UP000823851"/>
    </source>
</evidence>
<proteinExistence type="predicted"/>
<dbReference type="Proteomes" id="UP000823851">
    <property type="component" value="Unassembled WGS sequence"/>
</dbReference>
<gene>
    <name evidence="2" type="ORF">H9912_07330</name>
</gene>
<reference evidence="2" key="1">
    <citation type="journal article" date="2021" name="PeerJ">
        <title>Extensive microbial diversity within the chicken gut microbiome revealed by metagenomics and culture.</title>
        <authorList>
            <person name="Gilroy R."/>
            <person name="Ravi A."/>
            <person name="Getino M."/>
            <person name="Pursley I."/>
            <person name="Horton D.L."/>
            <person name="Alikhan N.F."/>
            <person name="Baker D."/>
            <person name="Gharbi K."/>
            <person name="Hall N."/>
            <person name="Watson M."/>
            <person name="Adriaenssens E.M."/>
            <person name="Foster-Nyarko E."/>
            <person name="Jarju S."/>
            <person name="Secka A."/>
            <person name="Antonio M."/>
            <person name="Oren A."/>
            <person name="Chaudhuri R.R."/>
            <person name="La Ragione R."/>
            <person name="Hildebrand F."/>
            <person name="Pallen M.J."/>
        </authorList>
    </citation>
    <scope>NUCLEOTIDE SEQUENCE</scope>
    <source>
        <strain evidence="2">ChiHjej8B7-25341</strain>
    </source>
</reference>
<keyword evidence="1" id="KW-1133">Transmembrane helix</keyword>
<sequence length="263" mass="29313">MERRTDERISEWFREEAERISVPADMKTEIDRRIRNAERRTVMKKFSRKKAVLIAAAVALIGSVTAVAAGRVASMESHSNRNDQVTDYAAIAGVEEKVGFAFPSLEEFSNGFRFAYALPGENSDYDEDGNVLSSYQSVDLTYTDGAQEITFLIYPTRPYEEADPETSAVKPVWTGQKEGVSLTVTRTVYRFVPPDYELTEEDLQAQEDGSVVFSYGSAQVEENVAYNCELEKDGLTYLALGFDLAMEPEELAEMTAQLATAGE</sequence>
<name>A0A9D2U0F9_9FIRM</name>
<dbReference type="AlphaFoldDB" id="A0A9D2U0F9"/>
<keyword evidence="1" id="KW-0812">Transmembrane</keyword>
<comment type="caution">
    <text evidence="2">The sequence shown here is derived from an EMBL/GenBank/DDBJ whole genome shotgun (WGS) entry which is preliminary data.</text>
</comment>
<evidence type="ECO:0008006" key="4">
    <source>
        <dbReference type="Google" id="ProtNLM"/>
    </source>
</evidence>
<evidence type="ECO:0000256" key="1">
    <source>
        <dbReference type="SAM" id="Phobius"/>
    </source>
</evidence>
<reference evidence="2" key="2">
    <citation type="submission" date="2021-04" db="EMBL/GenBank/DDBJ databases">
        <authorList>
            <person name="Gilroy R."/>
        </authorList>
    </citation>
    <scope>NUCLEOTIDE SEQUENCE</scope>
    <source>
        <strain evidence="2">ChiHjej8B7-25341</strain>
    </source>
</reference>
<accession>A0A9D2U0F9</accession>
<evidence type="ECO:0000313" key="2">
    <source>
        <dbReference type="EMBL" id="HJD31739.1"/>
    </source>
</evidence>
<protein>
    <recommendedName>
        <fullName evidence="4">DUF4367 domain-containing protein</fullName>
    </recommendedName>
</protein>
<dbReference type="EMBL" id="DWUW01000205">
    <property type="protein sequence ID" value="HJD31739.1"/>
    <property type="molecule type" value="Genomic_DNA"/>
</dbReference>
<feature type="transmembrane region" description="Helical" evidence="1">
    <location>
        <begin position="51"/>
        <end position="73"/>
    </location>
</feature>
<keyword evidence="1" id="KW-0472">Membrane</keyword>